<evidence type="ECO:0000256" key="3">
    <source>
        <dbReference type="ARBA" id="ARBA00022553"/>
    </source>
</evidence>
<dbReference type="GO" id="GO:0016020">
    <property type="term" value="C:membrane"/>
    <property type="evidence" value="ECO:0007669"/>
    <property type="project" value="InterPro"/>
</dbReference>
<dbReference type="Proteomes" id="UP000182130">
    <property type="component" value="Unassembled WGS sequence"/>
</dbReference>
<name>A0A1G8K5F6_9MICC</name>
<comment type="catalytic activity">
    <reaction evidence="1">
        <text>ATP + protein L-histidine = ADP + protein N-phospho-L-histidine.</text>
        <dbReference type="EC" id="2.7.13.3"/>
    </reaction>
</comment>
<organism evidence="11 12">
    <name type="scientific">Arthrobacter cupressi</name>
    <dbReference type="NCBI Taxonomy" id="1045773"/>
    <lineage>
        <taxon>Bacteria</taxon>
        <taxon>Bacillati</taxon>
        <taxon>Actinomycetota</taxon>
        <taxon>Actinomycetes</taxon>
        <taxon>Micrococcales</taxon>
        <taxon>Micrococcaceae</taxon>
        <taxon>Arthrobacter</taxon>
    </lineage>
</organism>
<dbReference type="Gene3D" id="3.30.565.10">
    <property type="entry name" value="Histidine kinase-like ATPase, C-terminal domain"/>
    <property type="match status" value="1"/>
</dbReference>
<dbReference type="InterPro" id="IPR036890">
    <property type="entry name" value="HATPase_C_sf"/>
</dbReference>
<keyword evidence="8" id="KW-0902">Two-component regulatory system</keyword>
<keyword evidence="5" id="KW-0547">Nucleotide-binding</keyword>
<dbReference type="PANTHER" id="PTHR24421:SF10">
    <property type="entry name" value="NITRATE_NITRITE SENSOR PROTEIN NARQ"/>
    <property type="match status" value="1"/>
</dbReference>
<keyword evidence="12" id="KW-1185">Reference proteome</keyword>
<keyword evidence="6 11" id="KW-0418">Kinase</keyword>
<dbReference type="Pfam" id="PF02518">
    <property type="entry name" value="HATPase_c"/>
    <property type="match status" value="1"/>
</dbReference>
<keyword evidence="7" id="KW-0067">ATP-binding</keyword>
<dbReference type="RefSeq" id="WP_139163284.1">
    <property type="nucleotide sequence ID" value="NZ_FNEI01000002.1"/>
</dbReference>
<dbReference type="EMBL" id="FNEI01000002">
    <property type="protein sequence ID" value="SDI38668.1"/>
    <property type="molecule type" value="Genomic_DNA"/>
</dbReference>
<evidence type="ECO:0000259" key="10">
    <source>
        <dbReference type="Pfam" id="PF07730"/>
    </source>
</evidence>
<evidence type="ECO:0000256" key="2">
    <source>
        <dbReference type="ARBA" id="ARBA00012438"/>
    </source>
</evidence>
<evidence type="ECO:0000256" key="5">
    <source>
        <dbReference type="ARBA" id="ARBA00022741"/>
    </source>
</evidence>
<dbReference type="GO" id="GO:0005524">
    <property type="term" value="F:ATP binding"/>
    <property type="evidence" value="ECO:0007669"/>
    <property type="project" value="UniProtKB-KW"/>
</dbReference>
<evidence type="ECO:0000256" key="7">
    <source>
        <dbReference type="ARBA" id="ARBA00022840"/>
    </source>
</evidence>
<feature type="domain" description="Histidine kinase/HSP90-like ATPase" evidence="9">
    <location>
        <begin position="519"/>
        <end position="605"/>
    </location>
</feature>
<dbReference type="PANTHER" id="PTHR24421">
    <property type="entry name" value="NITRATE/NITRITE SENSOR PROTEIN NARX-RELATED"/>
    <property type="match status" value="1"/>
</dbReference>
<protein>
    <recommendedName>
        <fullName evidence="2">histidine kinase</fullName>
        <ecNumber evidence="2">2.7.13.3</ecNumber>
    </recommendedName>
</protein>
<dbReference type="EC" id="2.7.13.3" evidence="2"/>
<dbReference type="CDD" id="cd16917">
    <property type="entry name" value="HATPase_UhpB-NarQ-NarX-like"/>
    <property type="match status" value="1"/>
</dbReference>
<evidence type="ECO:0000256" key="4">
    <source>
        <dbReference type="ARBA" id="ARBA00022679"/>
    </source>
</evidence>
<dbReference type="GO" id="GO:0000155">
    <property type="term" value="F:phosphorelay sensor kinase activity"/>
    <property type="evidence" value="ECO:0007669"/>
    <property type="project" value="InterPro"/>
</dbReference>
<dbReference type="SUPFAM" id="SSF55874">
    <property type="entry name" value="ATPase domain of HSP90 chaperone/DNA topoisomerase II/histidine kinase"/>
    <property type="match status" value="1"/>
</dbReference>
<evidence type="ECO:0000313" key="12">
    <source>
        <dbReference type="Proteomes" id="UP000182130"/>
    </source>
</evidence>
<dbReference type="InterPro" id="IPR003594">
    <property type="entry name" value="HATPase_dom"/>
</dbReference>
<reference evidence="12" key="1">
    <citation type="submission" date="2016-10" db="EMBL/GenBank/DDBJ databases">
        <authorList>
            <person name="Varghese N."/>
            <person name="Submissions S."/>
        </authorList>
    </citation>
    <scope>NUCLEOTIDE SEQUENCE [LARGE SCALE GENOMIC DNA]</scope>
    <source>
        <strain evidence="12">CGMCC 1.10783</strain>
    </source>
</reference>
<dbReference type="InterPro" id="IPR050482">
    <property type="entry name" value="Sensor_HK_TwoCompSys"/>
</dbReference>
<feature type="domain" description="Signal transduction histidine kinase subgroup 3 dimerisation and phosphoacceptor" evidence="10">
    <location>
        <begin position="419"/>
        <end position="482"/>
    </location>
</feature>
<dbReference type="GO" id="GO:0046983">
    <property type="term" value="F:protein dimerization activity"/>
    <property type="evidence" value="ECO:0007669"/>
    <property type="project" value="InterPro"/>
</dbReference>
<evidence type="ECO:0000256" key="8">
    <source>
        <dbReference type="ARBA" id="ARBA00023012"/>
    </source>
</evidence>
<evidence type="ECO:0000256" key="1">
    <source>
        <dbReference type="ARBA" id="ARBA00000085"/>
    </source>
</evidence>
<proteinExistence type="predicted"/>
<dbReference type="STRING" id="1045773.SAMN05216555_102139"/>
<evidence type="ECO:0000259" key="9">
    <source>
        <dbReference type="Pfam" id="PF02518"/>
    </source>
</evidence>
<accession>A0A1G8K5F6</accession>
<dbReference type="Pfam" id="PF07730">
    <property type="entry name" value="HisKA_3"/>
    <property type="match status" value="1"/>
</dbReference>
<keyword evidence="4" id="KW-0808">Transferase</keyword>
<dbReference type="OrthoDB" id="5242012at2"/>
<gene>
    <name evidence="11" type="ORF">SAMN05216555_102139</name>
</gene>
<keyword evidence="3" id="KW-0597">Phosphoprotein</keyword>
<evidence type="ECO:0000313" key="11">
    <source>
        <dbReference type="EMBL" id="SDI38668.1"/>
    </source>
</evidence>
<dbReference type="AlphaFoldDB" id="A0A1G8K5F6"/>
<dbReference type="InterPro" id="IPR011712">
    <property type="entry name" value="Sig_transdc_His_kin_sub3_dim/P"/>
</dbReference>
<sequence>MTPRQTALVLAVTAGLTAVVLLAVDWSPRALQDPARTLGLLNAQGVVHLGGIADRAPFSLLEFGMFLAVGLGLVLSGVAAWRSQPSGRPGFLLVLAGWLWLAAGLRRSSDPFAFTAGVTLTLMYQPPLLQLALSFPAGKLKTRLQQGAVVFFFSLWLAIAVANWAFFDPRLHVAAGESTARNLLLLWDDLALTTAIGNAARVVQICVGLAIVLLLAVRWHAGTPAYRSAFLPLGLALALKTAATVWAAAAVVQFSGPQASEALLWQYPATAVIPLAVLLGLWRYRFARGSLSELMVEIGAAPLSDRLTEALRKTVRDPSLELWQWSPVRPGFVDGHGRARELPEEHSGRAAMVLERKGTPVGALVFDQALREQPALLEAVRSATSLTLENRNMEEQLREQLLEVRRSRERIVTAGDARRRQLERDLHDGAQQRLVAVAMELARARRLVADADARELIGHAAAELNLALGELRELARGVYPPSLRERGLAGALTALAERTAVPMEVRVELAAPVPPAVELAAYFICAEAVTNTAKHAEATMIRASATGAADRLTVVIGDNGRGGAAPGPDGGLMGLADRAAALGGTFDVVSPPGQGTTVTAVLPFALDPATAPGALPGEGKGGLP</sequence>
<evidence type="ECO:0000256" key="6">
    <source>
        <dbReference type="ARBA" id="ARBA00022777"/>
    </source>
</evidence>